<proteinExistence type="predicted"/>
<evidence type="ECO:0000313" key="3">
    <source>
        <dbReference type="Proteomes" id="UP000001868"/>
    </source>
</evidence>
<dbReference type="RefSeq" id="WP_012521184.1">
    <property type="nucleotide sequence ID" value="NC_011144.1"/>
</dbReference>
<dbReference type="PANTHER" id="PTHR43135:SF3">
    <property type="entry name" value="ALPHA-D-RIBOSE 1-METHYLPHOSPHONATE 5-TRIPHOSPHATE DIPHOSPHATASE"/>
    <property type="match status" value="1"/>
</dbReference>
<gene>
    <name evidence="2" type="ordered locus">PHZ_c0622</name>
</gene>
<feature type="domain" description="Amidohydrolase-related" evidence="1">
    <location>
        <begin position="69"/>
        <end position="395"/>
    </location>
</feature>
<reference evidence="2 3" key="1">
    <citation type="journal article" date="2008" name="BMC Genomics">
        <title>Complete genome of Phenylobacterium zucineum - a novel facultative intracellular bacterium isolated from human erythroleukemia cell line K562.</title>
        <authorList>
            <person name="Luo Y."/>
            <person name="Xu X."/>
            <person name="Ding Z."/>
            <person name="Liu Z."/>
            <person name="Zhang B."/>
            <person name="Yan Z."/>
            <person name="Sun J."/>
            <person name="Hu S."/>
            <person name="Hu X."/>
        </authorList>
    </citation>
    <scope>NUCLEOTIDE SEQUENCE [LARGE SCALE GENOMIC DNA]</scope>
    <source>
        <strain evidence="2 3">HLK1</strain>
    </source>
</reference>
<evidence type="ECO:0000313" key="2">
    <source>
        <dbReference type="EMBL" id="ACG77036.1"/>
    </source>
</evidence>
<dbReference type="KEGG" id="pzu:PHZ_c0622"/>
<organism evidence="2 3">
    <name type="scientific">Phenylobacterium zucineum (strain HLK1)</name>
    <dbReference type="NCBI Taxonomy" id="450851"/>
    <lineage>
        <taxon>Bacteria</taxon>
        <taxon>Pseudomonadati</taxon>
        <taxon>Pseudomonadota</taxon>
        <taxon>Alphaproteobacteria</taxon>
        <taxon>Caulobacterales</taxon>
        <taxon>Caulobacteraceae</taxon>
        <taxon>Phenylobacterium</taxon>
    </lineage>
</organism>
<accession>B4RF48</accession>
<keyword evidence="3" id="KW-1185">Reference proteome</keyword>
<dbReference type="Proteomes" id="UP000001868">
    <property type="component" value="Chromosome"/>
</dbReference>
<protein>
    <submittedName>
        <fullName evidence="2">Amidohydrolase</fullName>
    </submittedName>
</protein>
<dbReference type="eggNOG" id="COG1228">
    <property type="taxonomic scope" value="Bacteria"/>
</dbReference>
<dbReference type="GO" id="GO:0016810">
    <property type="term" value="F:hydrolase activity, acting on carbon-nitrogen (but not peptide) bonds"/>
    <property type="evidence" value="ECO:0007669"/>
    <property type="project" value="InterPro"/>
</dbReference>
<dbReference type="Gene3D" id="1.20.58.520">
    <property type="entry name" value="Amidohydrolase"/>
    <property type="match status" value="1"/>
</dbReference>
<dbReference type="InterPro" id="IPR051781">
    <property type="entry name" value="Metallo-dep_Hydrolase"/>
</dbReference>
<dbReference type="Pfam" id="PF01979">
    <property type="entry name" value="Amidohydro_1"/>
    <property type="match status" value="1"/>
</dbReference>
<dbReference type="AlphaFoldDB" id="B4RF48"/>
<dbReference type="SUPFAM" id="SSF49785">
    <property type="entry name" value="Galactose-binding domain-like"/>
    <property type="match status" value="1"/>
</dbReference>
<dbReference type="Gene3D" id="3.30.110.90">
    <property type="entry name" value="Amidohydrolase"/>
    <property type="match status" value="1"/>
</dbReference>
<dbReference type="SUPFAM" id="SSF51556">
    <property type="entry name" value="Metallo-dependent hydrolases"/>
    <property type="match status" value="1"/>
</dbReference>
<evidence type="ECO:0000259" key="1">
    <source>
        <dbReference type="Pfam" id="PF01979"/>
    </source>
</evidence>
<dbReference type="EMBL" id="CP000747">
    <property type="protein sequence ID" value="ACG77036.1"/>
    <property type="molecule type" value="Genomic_DNA"/>
</dbReference>
<name>B4RF48_PHEZH</name>
<dbReference type="SUPFAM" id="SSF51338">
    <property type="entry name" value="Composite domain of metallo-dependent hydrolases"/>
    <property type="match status" value="1"/>
</dbReference>
<dbReference type="HOGENOM" id="CLU_459886_0_0_5"/>
<dbReference type="InterPro" id="IPR006680">
    <property type="entry name" value="Amidohydro-rel"/>
</dbReference>
<dbReference type="InterPro" id="IPR032466">
    <property type="entry name" value="Metal_Hydrolase"/>
</dbReference>
<sequence>MLGASASSEAASSGASGATLIAGATVFDGTGAAPRTADVLIRDGRIAEVGPKLKRPRGVRIVEARGKALLPGFIDVHTHWTPNGAPAALPQIATAYVTSGVTTVADYHQAPEAWAPRRAWLSELAAPHVRMTARISTPGGHGADWADTNTTRWITTPESARAAIREVVPYKPDLIKAFIDGWRYGTSPDNTSMNEDALTALADEAHKAGVPVTTHTVTVDRGKVAARAKVDIIAHSLQDREVDAEAVAAIKASGLIYAPTLAVYEPVKPGQAPPKDMDSPRVKQSFRKFDYALRNVKVLHDAGVPVALGTDAGMTGTPHGVSTLHEMELLVRAGLTPSEALVAGTANAARALGLDDRGVIAPGKRADLVLIDGQPWRDVSETRKTYAVFIDGRQVVGPGIALPAGNARTALAPAPAKALIDDFERADGRTSLDTLRTDGMDGGMDRTVQVSQTIDRPQGGKALALAAKMSIEAAPNASVILPLTRGSVRPVDATGFKGVRFDARGDGGVYQLNINTLDGRWRAEVEAGPGWRTIEVPFADLKRAPGRGGSDAPWTGADLLEVELGGSRPAGAKLWLEVDNVSFY</sequence>
<dbReference type="Gene3D" id="2.30.40.10">
    <property type="entry name" value="Urease, subunit C, domain 1"/>
    <property type="match status" value="1"/>
</dbReference>
<dbReference type="PANTHER" id="PTHR43135">
    <property type="entry name" value="ALPHA-D-RIBOSE 1-METHYLPHOSPHONATE 5-TRIPHOSPHATE DIPHOSPHATASE"/>
    <property type="match status" value="1"/>
</dbReference>
<dbReference type="InterPro" id="IPR008979">
    <property type="entry name" value="Galactose-bd-like_sf"/>
</dbReference>
<dbReference type="Gene3D" id="3.40.50.10910">
    <property type="entry name" value="Amidohydrolase"/>
    <property type="match status" value="1"/>
</dbReference>
<dbReference type="STRING" id="450851.PHZ_c0622"/>
<dbReference type="InterPro" id="IPR011059">
    <property type="entry name" value="Metal-dep_hydrolase_composite"/>
</dbReference>
<keyword evidence="2" id="KW-0378">Hydrolase</keyword>